<dbReference type="Gene3D" id="3.40.33.10">
    <property type="entry name" value="CAP"/>
    <property type="match status" value="1"/>
</dbReference>
<sequence>MTLILTLILSLSTSFFSTEKPVQTTESICITSEEALLLEILNDYRISKKLHSVKLSSKLTLVAKTHARDLMENYSFDETCNPHSWSDKGNWTSCCYTSDHKQSNCMWNKPKEIAEYYAHGYEIIFYHSGKATAEDALKGWKNSTAHNEVVTNTSIWKQIKWESIGVAIDGNWAVVWFGPAPDQSPQPKICQ</sequence>
<dbReference type="CDD" id="cd05379">
    <property type="entry name" value="CAP_bacterial"/>
    <property type="match status" value="1"/>
</dbReference>
<evidence type="ECO:0000313" key="2">
    <source>
        <dbReference type="EMBL" id="NMM49627.1"/>
    </source>
</evidence>
<reference evidence="2 3" key="1">
    <citation type="submission" date="2020-04" db="EMBL/GenBank/DDBJ databases">
        <title>Flammeovirgaceae bacterium KN852 isolated from deep sea.</title>
        <authorList>
            <person name="Zhang D.-C."/>
        </authorList>
    </citation>
    <scope>NUCLEOTIDE SEQUENCE [LARGE SCALE GENOMIC DNA]</scope>
    <source>
        <strain evidence="2 3">KN852</strain>
    </source>
</reference>
<feature type="domain" description="SCP" evidence="1">
    <location>
        <begin position="38"/>
        <end position="152"/>
    </location>
</feature>
<accession>A0A848IZC0</accession>
<keyword evidence="3" id="KW-1185">Reference proteome</keyword>
<dbReference type="InterPro" id="IPR014044">
    <property type="entry name" value="CAP_dom"/>
</dbReference>
<dbReference type="InterPro" id="IPR035940">
    <property type="entry name" value="CAP_sf"/>
</dbReference>
<dbReference type="Pfam" id="PF00188">
    <property type="entry name" value="CAP"/>
    <property type="match status" value="1"/>
</dbReference>
<proteinExistence type="predicted"/>
<organism evidence="2 3">
    <name type="scientific">Marinigracilibium pacificum</name>
    <dbReference type="NCBI Taxonomy" id="2729599"/>
    <lineage>
        <taxon>Bacteria</taxon>
        <taxon>Pseudomonadati</taxon>
        <taxon>Bacteroidota</taxon>
        <taxon>Cytophagia</taxon>
        <taxon>Cytophagales</taxon>
        <taxon>Flammeovirgaceae</taxon>
        <taxon>Marinigracilibium</taxon>
    </lineage>
</organism>
<dbReference type="SUPFAM" id="SSF55797">
    <property type="entry name" value="PR-1-like"/>
    <property type="match status" value="1"/>
</dbReference>
<comment type="caution">
    <text evidence="2">The sequence shown here is derived from an EMBL/GenBank/DDBJ whole genome shotgun (WGS) entry which is preliminary data.</text>
</comment>
<protein>
    <submittedName>
        <fullName evidence="2">CAP domain-containing protein</fullName>
    </submittedName>
</protein>
<dbReference type="EMBL" id="JABBNU010000009">
    <property type="protein sequence ID" value="NMM49627.1"/>
    <property type="molecule type" value="Genomic_DNA"/>
</dbReference>
<evidence type="ECO:0000259" key="1">
    <source>
        <dbReference type="Pfam" id="PF00188"/>
    </source>
</evidence>
<dbReference type="RefSeq" id="WP_169682925.1">
    <property type="nucleotide sequence ID" value="NZ_JABBNU010000009.1"/>
</dbReference>
<dbReference type="Proteomes" id="UP000559010">
    <property type="component" value="Unassembled WGS sequence"/>
</dbReference>
<evidence type="ECO:0000313" key="3">
    <source>
        <dbReference type="Proteomes" id="UP000559010"/>
    </source>
</evidence>
<name>A0A848IZC0_9BACT</name>
<gene>
    <name evidence="2" type="ORF">HH304_14560</name>
</gene>
<dbReference type="AlphaFoldDB" id="A0A848IZC0"/>